<comment type="caution">
    <text evidence="1">The sequence shown here is derived from an EMBL/GenBank/DDBJ whole genome shotgun (WGS) entry which is preliminary data.</text>
</comment>
<organism evidence="1 2">
    <name type="scientific">Aspergillus pseudodeflectus</name>
    <dbReference type="NCBI Taxonomy" id="176178"/>
    <lineage>
        <taxon>Eukaryota</taxon>
        <taxon>Fungi</taxon>
        <taxon>Dikarya</taxon>
        <taxon>Ascomycota</taxon>
        <taxon>Pezizomycotina</taxon>
        <taxon>Eurotiomycetes</taxon>
        <taxon>Eurotiomycetidae</taxon>
        <taxon>Eurotiales</taxon>
        <taxon>Aspergillaceae</taxon>
        <taxon>Aspergillus</taxon>
        <taxon>Aspergillus subgen. Nidulantes</taxon>
    </lineage>
</organism>
<keyword evidence="2" id="KW-1185">Reference proteome</keyword>
<evidence type="ECO:0000313" key="2">
    <source>
        <dbReference type="Proteomes" id="UP001610444"/>
    </source>
</evidence>
<dbReference type="GeneID" id="98152246"/>
<dbReference type="Proteomes" id="UP001610444">
    <property type="component" value="Unassembled WGS sequence"/>
</dbReference>
<protein>
    <submittedName>
        <fullName evidence="1">Uncharacterized protein</fullName>
    </submittedName>
</protein>
<dbReference type="EMBL" id="JBFXLR010000058">
    <property type="protein sequence ID" value="KAL2841294.1"/>
    <property type="molecule type" value="Genomic_DNA"/>
</dbReference>
<reference evidence="1 2" key="1">
    <citation type="submission" date="2024-07" db="EMBL/GenBank/DDBJ databases">
        <title>Section-level genome sequencing and comparative genomics of Aspergillus sections Usti and Cavernicolus.</title>
        <authorList>
            <consortium name="Lawrence Berkeley National Laboratory"/>
            <person name="Nybo J.L."/>
            <person name="Vesth T.C."/>
            <person name="Theobald S."/>
            <person name="Frisvad J.C."/>
            <person name="Larsen T.O."/>
            <person name="Kjaerboelling I."/>
            <person name="Rothschild-Mancinelli K."/>
            <person name="Lyhne E.K."/>
            <person name="Kogle M.E."/>
            <person name="Barry K."/>
            <person name="Clum A."/>
            <person name="Na H."/>
            <person name="Ledsgaard L."/>
            <person name="Lin J."/>
            <person name="Lipzen A."/>
            <person name="Kuo A."/>
            <person name="Riley R."/>
            <person name="Mondo S."/>
            <person name="LaButti K."/>
            <person name="Haridas S."/>
            <person name="Pangalinan J."/>
            <person name="Salamov A.A."/>
            <person name="Simmons B.A."/>
            <person name="Magnuson J.K."/>
            <person name="Chen J."/>
            <person name="Drula E."/>
            <person name="Henrissat B."/>
            <person name="Wiebenga A."/>
            <person name="Lubbers R.J."/>
            <person name="Gomes A.C."/>
            <person name="Macurrencykelacurrency M.R."/>
            <person name="Stajich J."/>
            <person name="Grigoriev I.V."/>
            <person name="Mortensen U.H."/>
            <person name="De vries R.P."/>
            <person name="Baker S.E."/>
            <person name="Andersen M.R."/>
        </authorList>
    </citation>
    <scope>NUCLEOTIDE SEQUENCE [LARGE SCALE GENOMIC DNA]</scope>
    <source>
        <strain evidence="1 2">CBS 756.74</strain>
    </source>
</reference>
<sequence>MPPALSLPTLAMLGQSHSSARATLFQDCSAYTTARYLLETTIMDARLVVCPSSFLLCSLLDFNPIALKPLSKPRSCSATLHEGPQELQGRLRQIFLRARSIFGLTVASPLDSLSESDRRKMLLYLRIGNTNAVDHPIYAEKWVETLPDRLLTYSSDSTDFEQSQEWKRHGWYRNRTIYDSTTLISECYNSGTKYIAILEDPFYPACSGNGRTAHNRPRLALQSMMMMIYMFV</sequence>
<proteinExistence type="predicted"/>
<gene>
    <name evidence="1" type="ORF">BJX68DRAFT_173118</name>
</gene>
<dbReference type="RefSeq" id="XP_070894480.1">
    <property type="nucleotide sequence ID" value="XM_071037082.1"/>
</dbReference>
<name>A0ABR4JMM5_9EURO</name>
<accession>A0ABR4JMM5</accession>
<evidence type="ECO:0000313" key="1">
    <source>
        <dbReference type="EMBL" id="KAL2841294.1"/>
    </source>
</evidence>